<dbReference type="Proteomes" id="UP000299102">
    <property type="component" value="Unassembled WGS sequence"/>
</dbReference>
<keyword evidence="3" id="KW-1185">Reference proteome</keyword>
<evidence type="ECO:0000256" key="1">
    <source>
        <dbReference type="SAM" id="MobiDB-lite"/>
    </source>
</evidence>
<sequence>MGTAFNASVWPVTRARIAAPLTRAKKPTKDGSPRRASSRTSGMTSNAATLRLCPLPSLFLSPLVECVAAVLLWLVSNCYSVLTCVPRPHI</sequence>
<accession>A0A4C1TDQ5</accession>
<reference evidence="2 3" key="1">
    <citation type="journal article" date="2019" name="Commun. Biol.">
        <title>The bagworm genome reveals a unique fibroin gene that provides high tensile strength.</title>
        <authorList>
            <person name="Kono N."/>
            <person name="Nakamura H."/>
            <person name="Ohtoshi R."/>
            <person name="Tomita M."/>
            <person name="Numata K."/>
            <person name="Arakawa K."/>
        </authorList>
    </citation>
    <scope>NUCLEOTIDE SEQUENCE [LARGE SCALE GENOMIC DNA]</scope>
</reference>
<evidence type="ECO:0000313" key="2">
    <source>
        <dbReference type="EMBL" id="GBP12663.1"/>
    </source>
</evidence>
<comment type="caution">
    <text evidence="2">The sequence shown here is derived from an EMBL/GenBank/DDBJ whole genome shotgun (WGS) entry which is preliminary data.</text>
</comment>
<feature type="region of interest" description="Disordered" evidence="1">
    <location>
        <begin position="20"/>
        <end position="44"/>
    </location>
</feature>
<proteinExistence type="predicted"/>
<organism evidence="2 3">
    <name type="scientific">Eumeta variegata</name>
    <name type="common">Bagworm moth</name>
    <name type="synonym">Eumeta japonica</name>
    <dbReference type="NCBI Taxonomy" id="151549"/>
    <lineage>
        <taxon>Eukaryota</taxon>
        <taxon>Metazoa</taxon>
        <taxon>Ecdysozoa</taxon>
        <taxon>Arthropoda</taxon>
        <taxon>Hexapoda</taxon>
        <taxon>Insecta</taxon>
        <taxon>Pterygota</taxon>
        <taxon>Neoptera</taxon>
        <taxon>Endopterygota</taxon>
        <taxon>Lepidoptera</taxon>
        <taxon>Glossata</taxon>
        <taxon>Ditrysia</taxon>
        <taxon>Tineoidea</taxon>
        <taxon>Psychidae</taxon>
        <taxon>Oiketicinae</taxon>
        <taxon>Eumeta</taxon>
    </lineage>
</organism>
<dbReference type="AlphaFoldDB" id="A0A4C1TDQ5"/>
<dbReference type="EMBL" id="BGZK01000052">
    <property type="protein sequence ID" value="GBP12663.1"/>
    <property type="molecule type" value="Genomic_DNA"/>
</dbReference>
<gene>
    <name evidence="2" type="ORF">EVAR_10311_1</name>
</gene>
<evidence type="ECO:0000313" key="3">
    <source>
        <dbReference type="Proteomes" id="UP000299102"/>
    </source>
</evidence>
<name>A0A4C1TDQ5_EUMVA</name>
<protein>
    <submittedName>
        <fullName evidence="2">Uncharacterized protein</fullName>
    </submittedName>
</protein>